<keyword evidence="4 6" id="KW-0732">Signal</keyword>
<dbReference type="PANTHER" id="PTHR38469">
    <property type="entry name" value="PERIPLASMIC PEPTIDASE SUBFAMILY S1B"/>
    <property type="match status" value="1"/>
</dbReference>
<proteinExistence type="inferred from homology"/>
<feature type="chain" id="PRO_5044950795" description="Dipeptidyl-peptidase" evidence="6">
    <location>
        <begin position="21"/>
        <end position="680"/>
    </location>
</feature>
<keyword evidence="2 6" id="KW-0031">Aminopeptidase</keyword>
<dbReference type="InterPro" id="IPR019500">
    <property type="entry name" value="Pep_S46"/>
</dbReference>
<name>A0ABW2R387_9NEIS</name>
<sequence>MKQRYAYLSSLMVFAMSAFADEGMWTFDNPPSALVQQRYGSTLSPALLEHLQQSAVNFGASASFVSKDGLMLTNHHVAMSCIDKLSTAERDLQKKGYVAKKTSDELKCPGGMARVLISSDDVSEVVSTAVAAGKDDVERTALRKTVIADLESNCKQSTALQCEVVSLYHGSLYHLYRFKEWNDVRLAFAPEYQAAFFGGDADNFVYPRFALDFALFRVYEHGKPVTPKHYLKLADKPIGEGDAVFVMGHPGNTDRLQTLAQLKALRDINMPIQLASAKMQQQLLHAFSKRSPEATRQALDVLFGTENWQKALLGEYAALKDPLLIARKEADEAKFRQAYQEKGLAGDPWADIDAATAKGIAKAKEFWAVSYGHYTLFDKAGKLVELAFERQLPDSVRLSAYRDARITALERQLRADVPIYKELEAIRLAAGINEALDLLGENHPFIQATLGGKSPIVWAEAVVKKSHINEVKERVRLLEGGVKAIEASEDPLIKIALAVYPLRRELLKFKEEQIETPIKQAAEKLGQARFALYGKTLPPDATGTLRLSYGKAAAYTSNGIATPWKTTFGGLLARADGFASKVPFDLAETIAQKRSKLDPRTALNFVSTADIIGGNSGSPVVNSKGEWVGLIFDGNLESLGGRFVYTDETARALSVDAQAILYSLDQVYAAPHLAKELRVN</sequence>
<dbReference type="Gene3D" id="2.40.10.10">
    <property type="entry name" value="Trypsin-like serine proteases"/>
    <property type="match status" value="1"/>
</dbReference>
<keyword evidence="5 6" id="KW-0378">Hydrolase</keyword>
<keyword evidence="6" id="KW-0720">Serine protease</keyword>
<gene>
    <name evidence="7" type="ORF">ACFQNF_20700</name>
</gene>
<evidence type="ECO:0000256" key="2">
    <source>
        <dbReference type="ARBA" id="ARBA00022438"/>
    </source>
</evidence>
<protein>
    <recommendedName>
        <fullName evidence="6">Dipeptidyl-peptidase</fullName>
        <ecNumber evidence="6">3.4.14.-</ecNumber>
    </recommendedName>
</protein>
<comment type="similarity">
    <text evidence="1 6">Belongs to the peptidase S46 family.</text>
</comment>
<reference evidence="8" key="1">
    <citation type="journal article" date="2019" name="Int. J. Syst. Evol. Microbiol.">
        <title>The Global Catalogue of Microorganisms (GCM) 10K type strain sequencing project: providing services to taxonomists for standard genome sequencing and annotation.</title>
        <authorList>
            <consortium name="The Broad Institute Genomics Platform"/>
            <consortium name="The Broad Institute Genome Sequencing Center for Infectious Disease"/>
            <person name="Wu L."/>
            <person name="Ma J."/>
        </authorList>
    </citation>
    <scope>NUCLEOTIDE SEQUENCE [LARGE SCALE GENOMIC DNA]</scope>
    <source>
        <strain evidence="8">CCUG 62945</strain>
    </source>
</reference>
<comment type="function">
    <text evidence="6">Catalyzes the removal of dipeptides from the N-terminus of oligopeptides.</text>
</comment>
<feature type="signal peptide" evidence="6">
    <location>
        <begin position="1"/>
        <end position="20"/>
    </location>
</feature>
<dbReference type="Pfam" id="PF10459">
    <property type="entry name" value="Peptidase_S46"/>
    <property type="match status" value="1"/>
</dbReference>
<dbReference type="EMBL" id="JBHTBQ010000047">
    <property type="protein sequence ID" value="MFC7422284.1"/>
    <property type="molecule type" value="Genomic_DNA"/>
</dbReference>
<dbReference type="InterPro" id="IPR043504">
    <property type="entry name" value="Peptidase_S1_PA_chymotrypsin"/>
</dbReference>
<evidence type="ECO:0000256" key="5">
    <source>
        <dbReference type="ARBA" id="ARBA00022801"/>
    </source>
</evidence>
<dbReference type="PANTHER" id="PTHR38469:SF1">
    <property type="entry name" value="PERIPLASMIC PEPTIDASE SUBFAMILY S1B"/>
    <property type="match status" value="1"/>
</dbReference>
<dbReference type="EC" id="3.4.14.-" evidence="6"/>
<dbReference type="RefSeq" id="WP_380190294.1">
    <property type="nucleotide sequence ID" value="NZ_JBHTBQ010000047.1"/>
</dbReference>
<accession>A0ABW2R387</accession>
<evidence type="ECO:0000256" key="6">
    <source>
        <dbReference type="RuleBase" id="RU366067"/>
    </source>
</evidence>
<organism evidence="7 8">
    <name type="scientific">Iodobacter arcticus</name>
    <dbReference type="NCBI Taxonomy" id="590593"/>
    <lineage>
        <taxon>Bacteria</taxon>
        <taxon>Pseudomonadati</taxon>
        <taxon>Pseudomonadota</taxon>
        <taxon>Betaproteobacteria</taxon>
        <taxon>Neisseriales</taxon>
        <taxon>Chitinibacteraceae</taxon>
        <taxon>Iodobacter</taxon>
    </lineage>
</organism>
<evidence type="ECO:0000256" key="1">
    <source>
        <dbReference type="ARBA" id="ARBA00010491"/>
    </source>
</evidence>
<keyword evidence="8" id="KW-1185">Reference proteome</keyword>
<evidence type="ECO:0000256" key="3">
    <source>
        <dbReference type="ARBA" id="ARBA00022670"/>
    </source>
</evidence>
<evidence type="ECO:0000256" key="4">
    <source>
        <dbReference type="ARBA" id="ARBA00022729"/>
    </source>
</evidence>
<dbReference type="InterPro" id="IPR009003">
    <property type="entry name" value="Peptidase_S1_PA"/>
</dbReference>
<keyword evidence="3 6" id="KW-0645">Protease</keyword>
<dbReference type="Proteomes" id="UP001596473">
    <property type="component" value="Unassembled WGS sequence"/>
</dbReference>
<dbReference type="SUPFAM" id="SSF50494">
    <property type="entry name" value="Trypsin-like serine proteases"/>
    <property type="match status" value="1"/>
</dbReference>
<evidence type="ECO:0000313" key="7">
    <source>
        <dbReference type="EMBL" id="MFC7422284.1"/>
    </source>
</evidence>
<evidence type="ECO:0000313" key="8">
    <source>
        <dbReference type="Proteomes" id="UP001596473"/>
    </source>
</evidence>
<comment type="caution">
    <text evidence="7">The sequence shown here is derived from an EMBL/GenBank/DDBJ whole genome shotgun (WGS) entry which is preliminary data.</text>
</comment>